<proteinExistence type="predicted"/>
<keyword evidence="1" id="KW-0472">Membrane</keyword>
<protein>
    <submittedName>
        <fullName evidence="2">Unnamed protein product</fullName>
    </submittedName>
</protein>
<reference evidence="2" key="1">
    <citation type="submission" date="2023-04" db="EMBL/GenBank/DDBJ databases">
        <title>Candida boidinii NBRC 10035.</title>
        <authorList>
            <person name="Ichikawa N."/>
            <person name="Sato H."/>
            <person name="Tonouchi N."/>
        </authorList>
    </citation>
    <scope>NUCLEOTIDE SEQUENCE</scope>
    <source>
        <strain evidence="2">NBRC 10035</strain>
    </source>
</reference>
<dbReference type="Proteomes" id="UP001165120">
    <property type="component" value="Unassembled WGS sequence"/>
</dbReference>
<organism evidence="2 3">
    <name type="scientific">Candida boidinii</name>
    <name type="common">Yeast</name>
    <dbReference type="NCBI Taxonomy" id="5477"/>
    <lineage>
        <taxon>Eukaryota</taxon>
        <taxon>Fungi</taxon>
        <taxon>Dikarya</taxon>
        <taxon>Ascomycota</taxon>
        <taxon>Saccharomycotina</taxon>
        <taxon>Pichiomycetes</taxon>
        <taxon>Pichiales</taxon>
        <taxon>Pichiaceae</taxon>
        <taxon>Ogataea</taxon>
        <taxon>Ogataea/Candida clade</taxon>
    </lineage>
</organism>
<dbReference type="EMBL" id="BSXN01002972">
    <property type="protein sequence ID" value="GME78189.1"/>
    <property type="molecule type" value="Genomic_DNA"/>
</dbReference>
<accession>A0A9W6WL80</accession>
<evidence type="ECO:0000256" key="1">
    <source>
        <dbReference type="SAM" id="Phobius"/>
    </source>
</evidence>
<gene>
    <name evidence="2" type="ORF">Cboi02_000573800</name>
</gene>
<feature type="transmembrane region" description="Helical" evidence="1">
    <location>
        <begin position="87"/>
        <end position="108"/>
    </location>
</feature>
<evidence type="ECO:0000313" key="2">
    <source>
        <dbReference type="EMBL" id="GME78189.1"/>
    </source>
</evidence>
<name>A0A9W6WL80_CANBO</name>
<keyword evidence="1" id="KW-0812">Transmembrane</keyword>
<comment type="caution">
    <text evidence="2">The sequence shown here is derived from an EMBL/GenBank/DDBJ whole genome shotgun (WGS) entry which is preliminary data.</text>
</comment>
<keyword evidence="3" id="KW-1185">Reference proteome</keyword>
<sequence length="109" mass="11786">MENNIVPSSDSAITPSLSDSAGVIPVASPEGDNNIDPNSIIRLVPVGFQFNSVKEWVMNIYHIIFKQPYNYMINNEAFTVTFDGFEFSAFILGSTVLGSLIGGLVASIL</sequence>
<evidence type="ECO:0000313" key="3">
    <source>
        <dbReference type="Proteomes" id="UP001165120"/>
    </source>
</evidence>
<keyword evidence="1" id="KW-1133">Transmembrane helix</keyword>
<dbReference type="AlphaFoldDB" id="A0A9W6WL80"/>